<evidence type="ECO:0000313" key="2">
    <source>
        <dbReference type="Proteomes" id="UP000033930"/>
    </source>
</evidence>
<proteinExistence type="predicted"/>
<comment type="caution">
    <text evidence="1">The sequence shown here is derived from an EMBL/GenBank/DDBJ whole genome shotgun (WGS) entry which is preliminary data.</text>
</comment>
<protein>
    <submittedName>
        <fullName evidence="1">Uncharacterized protein</fullName>
    </submittedName>
</protein>
<name>A0A0G0VCP9_9BACT</name>
<dbReference type="EMBL" id="LCAW01000016">
    <property type="protein sequence ID" value="KKR98643.1"/>
    <property type="molecule type" value="Genomic_DNA"/>
</dbReference>
<evidence type="ECO:0000313" key="1">
    <source>
        <dbReference type="EMBL" id="KKR98643.1"/>
    </source>
</evidence>
<organism evidence="1 2">
    <name type="scientific">Candidatus Uhrbacteria bacterium GW2011_GWC1_41_20</name>
    <dbReference type="NCBI Taxonomy" id="1618983"/>
    <lineage>
        <taxon>Bacteria</taxon>
        <taxon>Candidatus Uhriibacteriota</taxon>
    </lineage>
</organism>
<accession>A0A0G0VCP9</accession>
<gene>
    <name evidence="1" type="ORF">UU50_C0016G0020</name>
</gene>
<dbReference type="Proteomes" id="UP000033930">
    <property type="component" value="Unassembled WGS sequence"/>
</dbReference>
<sequence length="306" mass="33378">MSAVRWIVGESITSGQKDQLLAMVASVAGGVIDSMAREGVLTKKGAEQVRRSGDEFRKPIGNAVREALVRLSASQDFANEEVESRHGYHSGYQAPKPMVEQVAILKTHFPELASATYDKNASQGPFPEWVEGPFALLRWQLLAKTYGEAVERVLAELSKTLGGKFVNYIKGKLRSDHLRESAKKAAAFEAIAEAQKGHAVLVVPAQFGIRHRGRSVRRARAVMGSGEFGLGAFEIGIMLLTHDNRLQDLNDLWIDCAGDEYSYDAVGQFLDAPIFYFSDGELELGTGRVSDPLVSYGSVSGFSVPQ</sequence>
<dbReference type="AlphaFoldDB" id="A0A0G0VCP9"/>
<reference evidence="1 2" key="1">
    <citation type="journal article" date="2015" name="Nature">
        <title>rRNA introns, odd ribosomes, and small enigmatic genomes across a large radiation of phyla.</title>
        <authorList>
            <person name="Brown C.T."/>
            <person name="Hug L.A."/>
            <person name="Thomas B.C."/>
            <person name="Sharon I."/>
            <person name="Castelle C.J."/>
            <person name="Singh A."/>
            <person name="Wilkins M.J."/>
            <person name="Williams K.H."/>
            <person name="Banfield J.F."/>
        </authorList>
    </citation>
    <scope>NUCLEOTIDE SEQUENCE [LARGE SCALE GENOMIC DNA]</scope>
</reference>